<dbReference type="InterPro" id="IPR022770">
    <property type="entry name" value="IucA/IucC-like_C"/>
</dbReference>
<sequence length="257" mass="29806">MNSFTNEEMAALEERYRFTKQAAPSSLSIQTADLLEDQRLYAYLIQVKEKIKAANTTVAASLFIKRYSFAVLIALYSMSALNKKLDFSVKNVCIETLNEADKLWLPSFRFNDLSVEKASSLNRSEWREEIVQQVFSGHVDVLFTHLKKHSKLSKLILWENLYTYIRWMYQNLLDDPEQSTQHDLIAEDFHYIVKEGASSLFGSYHQNPFFRYEDQKELIEKDGKLIQKRKTCCLSYLAGSKGKHCSICPIVCKRSPT</sequence>
<organism evidence="2 3">
    <name type="scientific">Pseudobacillus wudalianchiensis</name>
    <dbReference type="NCBI Taxonomy" id="1743143"/>
    <lineage>
        <taxon>Bacteria</taxon>
        <taxon>Bacillati</taxon>
        <taxon>Bacillota</taxon>
        <taxon>Bacilli</taxon>
        <taxon>Bacillales</taxon>
        <taxon>Bacillaceae</taxon>
        <taxon>Pseudobacillus</taxon>
    </lineage>
</organism>
<dbReference type="AlphaFoldDB" id="A0A1B9AUA8"/>
<dbReference type="EMBL" id="MAYT01000023">
    <property type="protein sequence ID" value="OCA87248.1"/>
    <property type="molecule type" value="Genomic_DNA"/>
</dbReference>
<feature type="domain" description="Aerobactin siderophore biosynthesis IucA/IucC-like C-terminal" evidence="1">
    <location>
        <begin position="61"/>
        <end position="190"/>
    </location>
</feature>
<proteinExistence type="predicted"/>
<protein>
    <recommendedName>
        <fullName evidence="1">Aerobactin siderophore biosynthesis IucA/IucC-like C-terminal domain-containing protein</fullName>
    </recommendedName>
</protein>
<dbReference type="RefSeq" id="WP_065410697.1">
    <property type="nucleotide sequence ID" value="NZ_MAYT01000023.1"/>
</dbReference>
<evidence type="ECO:0000313" key="2">
    <source>
        <dbReference type="EMBL" id="OCA87248.1"/>
    </source>
</evidence>
<comment type="caution">
    <text evidence="2">The sequence shown here is derived from an EMBL/GenBank/DDBJ whole genome shotgun (WGS) entry which is preliminary data.</text>
</comment>
<evidence type="ECO:0000259" key="1">
    <source>
        <dbReference type="Pfam" id="PF06276"/>
    </source>
</evidence>
<accession>A0A1B9AUA8</accession>
<reference evidence="3" key="1">
    <citation type="submission" date="2016-05" db="EMBL/GenBank/DDBJ databases">
        <authorList>
            <person name="Liu B."/>
            <person name="Wang J."/>
            <person name="Zhu Y."/>
            <person name="Liu G."/>
            <person name="Chen Q."/>
            <person name="Chen Z."/>
            <person name="Lan J."/>
            <person name="Che J."/>
            <person name="Ge C."/>
            <person name="Shi H."/>
            <person name="Pan Z."/>
            <person name="Liu X."/>
        </authorList>
    </citation>
    <scope>NUCLEOTIDE SEQUENCE [LARGE SCALE GENOMIC DNA]</scope>
    <source>
        <strain evidence="3">FJAT-27215</strain>
    </source>
</reference>
<dbReference type="Pfam" id="PF06276">
    <property type="entry name" value="FhuF"/>
    <property type="match status" value="1"/>
</dbReference>
<dbReference type="GO" id="GO:0003824">
    <property type="term" value="F:catalytic activity"/>
    <property type="evidence" value="ECO:0007669"/>
    <property type="project" value="UniProtKB-ARBA"/>
</dbReference>
<keyword evidence="3" id="KW-1185">Reference proteome</keyword>
<name>A0A1B9AUA8_9BACI</name>
<evidence type="ECO:0000313" key="3">
    <source>
        <dbReference type="Proteomes" id="UP000092578"/>
    </source>
</evidence>
<gene>
    <name evidence="2" type="ORF">A8F95_08320</name>
</gene>
<dbReference type="Proteomes" id="UP000092578">
    <property type="component" value="Unassembled WGS sequence"/>
</dbReference>